<comment type="subcellular location">
    <subcellularLocation>
        <location evidence="9">Cytoplasm</location>
    </subcellularLocation>
</comment>
<evidence type="ECO:0000256" key="7">
    <source>
        <dbReference type="ARBA" id="ARBA00022917"/>
    </source>
</evidence>
<dbReference type="GO" id="GO:0002161">
    <property type="term" value="F:aminoacyl-tRNA deacylase activity"/>
    <property type="evidence" value="ECO:0007669"/>
    <property type="project" value="TreeGrafter"/>
</dbReference>
<dbReference type="PROSITE" id="PS50860">
    <property type="entry name" value="AA_TRNA_LIGASE_II_ALA"/>
    <property type="match status" value="1"/>
</dbReference>
<dbReference type="InterPro" id="IPR050058">
    <property type="entry name" value="Ala-tRNA_ligase"/>
</dbReference>
<keyword evidence="7 9" id="KW-0648">Protein biosynthesis</keyword>
<dbReference type="InterPro" id="IPR018163">
    <property type="entry name" value="Thr/Ala-tRNA-synth_IIc_edit"/>
</dbReference>
<dbReference type="HAMAP" id="MF_00036_B">
    <property type="entry name" value="Ala_tRNA_synth_B"/>
    <property type="match status" value="1"/>
</dbReference>
<keyword evidence="8 9" id="KW-0030">Aminoacyl-tRNA synthetase</keyword>
<keyword evidence="3 9" id="KW-0436">Ligase</keyword>
<evidence type="ECO:0000256" key="3">
    <source>
        <dbReference type="ARBA" id="ARBA00022598"/>
    </source>
</evidence>
<dbReference type="GO" id="GO:0006419">
    <property type="term" value="P:alanyl-tRNA aminoacylation"/>
    <property type="evidence" value="ECO:0007669"/>
    <property type="project" value="UniProtKB-UniRule"/>
</dbReference>
<dbReference type="InterPro" id="IPR018165">
    <property type="entry name" value="Ala-tRNA-synth_IIc_core"/>
</dbReference>
<accession>A0A1F5H3N8</accession>
<comment type="caution">
    <text evidence="11">The sequence shown here is derived from an EMBL/GenBank/DDBJ whole genome shotgun (WGS) entry which is preliminary data.</text>
</comment>
<dbReference type="Proteomes" id="UP000178393">
    <property type="component" value="Unassembled WGS sequence"/>
</dbReference>
<comment type="domain">
    <text evidence="9">Consists of three domains; the N-terminal catalytic domain, the editing domain and the C-terminal C-Ala domain. The editing domain removes incorrectly charged amino acids, while the C-Ala domain, along with tRNA(Ala), serves as a bridge to cooperatively bring together the editing and aminoacylation centers thus stimulating deacylation of misacylated tRNAs.</text>
</comment>
<sequence>MSGYALGRAYKKFLKFFEERGHRIIPSTSLVPPENVELAPTQRVLFTTAGMHPLIPYLLGGPHPQGQRLVNIQKCLRTDDIDDVGDSVHNTFFEMLGNWSLGDPASPARSAGSRRDSIGLGGYWKKEAISWSYQFLIDELKLDPKRIYISVFAGDKDAPFDEESYQIWRKLGVPENHIFKYGKEENWWGPVGPTGPCGPDTEMFYDINPPPTGGSGPTDPASDPNRFIEIWNDVFMEYDKQVDGSYKPLAQKNVDTGMGLERILAVLQNVPSIYETDVFLPLAKRVEDLSDDFNVRSARIVADHLRASVFLISAGVTPSNVERGYVLRRLVRRAIRHASLLKIEQDFIDDLAKIIIKTYQEIYPDLEEFQRSIIDELQKEEEKFKKALSLGIREFEKIKGDISGKIAFDLYQNFGFPIELTIELATEVNKNVDLSGFERKLKAHQKLSQAAGQKTKGGLAIQTEKAAKLHTATHLLHQALRDVLGNHVHQTGSHITEERLRFDFSHSEKMTDEQIKKVESVVNQKIKDKLIVYKKLMPKEAAQEIGAIGLFEQKYGDLVSVYYLGTSGDIKNAYTKEFCGGPHAKSTDQLGEFKVVKEESLGSGVRRIYATISG</sequence>
<comment type="cofactor">
    <cofactor evidence="9">
        <name>Zn(2+)</name>
        <dbReference type="ChEBI" id="CHEBI:29105"/>
    </cofactor>
    <text evidence="9">Binds 1 zinc ion per subunit.</text>
</comment>
<dbReference type="InterPro" id="IPR018162">
    <property type="entry name" value="Ala-tRNA-ligase_IIc_anticod-bd"/>
</dbReference>
<dbReference type="SMART" id="SM00863">
    <property type="entry name" value="tRNA_SAD"/>
    <property type="match status" value="1"/>
</dbReference>
<evidence type="ECO:0000256" key="4">
    <source>
        <dbReference type="ARBA" id="ARBA00022741"/>
    </source>
</evidence>
<keyword evidence="9" id="KW-0963">Cytoplasm</keyword>
<dbReference type="InterPro" id="IPR023033">
    <property type="entry name" value="Ala_tRNA_ligase_euk/bac"/>
</dbReference>
<dbReference type="SUPFAM" id="SSF55186">
    <property type="entry name" value="ThrRS/AlaRS common domain"/>
    <property type="match status" value="1"/>
</dbReference>
<feature type="binding site" evidence="9">
    <location>
        <position position="579"/>
    </location>
    <ligand>
        <name>Zn(2+)</name>
        <dbReference type="ChEBI" id="CHEBI:29105"/>
    </ligand>
</feature>
<evidence type="ECO:0000313" key="11">
    <source>
        <dbReference type="EMBL" id="OGD98665.1"/>
    </source>
</evidence>
<dbReference type="InterPro" id="IPR002318">
    <property type="entry name" value="Ala-tRNA-lgiase_IIc"/>
</dbReference>
<dbReference type="NCBIfam" id="NF002436">
    <property type="entry name" value="PRK01584.1"/>
    <property type="match status" value="1"/>
</dbReference>
<keyword evidence="5 9" id="KW-0067">ATP-binding</keyword>
<dbReference type="Gene3D" id="3.30.54.20">
    <property type="match status" value="1"/>
</dbReference>
<dbReference type="EC" id="6.1.1.7" evidence="9"/>
<evidence type="ECO:0000313" key="12">
    <source>
        <dbReference type="Proteomes" id="UP000178393"/>
    </source>
</evidence>
<dbReference type="AlphaFoldDB" id="A0A1F5H3N8"/>
<feature type="binding site" evidence="9">
    <location>
        <position position="474"/>
    </location>
    <ligand>
        <name>Zn(2+)</name>
        <dbReference type="ChEBI" id="CHEBI:29105"/>
    </ligand>
</feature>
<dbReference type="PANTHER" id="PTHR11777">
    <property type="entry name" value="ALANYL-TRNA SYNTHETASE"/>
    <property type="match status" value="1"/>
</dbReference>
<protein>
    <recommendedName>
        <fullName evidence="9">Alanine--tRNA ligase</fullName>
        <ecNumber evidence="9">6.1.1.7</ecNumber>
    </recommendedName>
    <alternativeName>
        <fullName evidence="9">Alanyl-tRNA synthetase</fullName>
        <shortName evidence="9">AlaRS</shortName>
    </alternativeName>
</protein>
<evidence type="ECO:0000256" key="6">
    <source>
        <dbReference type="ARBA" id="ARBA00022884"/>
    </source>
</evidence>
<dbReference type="SUPFAM" id="SSF55681">
    <property type="entry name" value="Class II aaRS and biotin synthetases"/>
    <property type="match status" value="1"/>
</dbReference>
<organism evidence="11 12">
    <name type="scientific">Candidatus Curtissbacteria bacterium RIFCSPHIGHO2_12_41_11</name>
    <dbReference type="NCBI Taxonomy" id="1797718"/>
    <lineage>
        <taxon>Bacteria</taxon>
        <taxon>Candidatus Curtissiibacteriota</taxon>
    </lineage>
</organism>
<feature type="domain" description="Alanyl-transfer RNA synthetases family profile" evidence="10">
    <location>
        <begin position="4"/>
        <end position="614"/>
    </location>
</feature>
<dbReference type="InterPro" id="IPR012947">
    <property type="entry name" value="tRNA_SAD"/>
</dbReference>
<dbReference type="Pfam" id="PF01411">
    <property type="entry name" value="tRNA-synt_2c"/>
    <property type="match status" value="1"/>
</dbReference>
<reference evidence="11 12" key="1">
    <citation type="journal article" date="2016" name="Nat. Commun.">
        <title>Thousands of microbial genomes shed light on interconnected biogeochemical processes in an aquifer system.</title>
        <authorList>
            <person name="Anantharaman K."/>
            <person name="Brown C.T."/>
            <person name="Hug L.A."/>
            <person name="Sharon I."/>
            <person name="Castelle C.J."/>
            <person name="Probst A.J."/>
            <person name="Thomas B.C."/>
            <person name="Singh A."/>
            <person name="Wilkins M.J."/>
            <person name="Karaoz U."/>
            <person name="Brodie E.L."/>
            <person name="Williams K.H."/>
            <person name="Hubbard S.S."/>
            <person name="Banfield J.F."/>
        </authorList>
    </citation>
    <scope>NUCLEOTIDE SEQUENCE [LARGE SCALE GENOMIC DNA]</scope>
</reference>
<feature type="binding site" evidence="9">
    <location>
        <position position="583"/>
    </location>
    <ligand>
        <name>Zn(2+)</name>
        <dbReference type="ChEBI" id="CHEBI:29105"/>
    </ligand>
</feature>
<evidence type="ECO:0000259" key="10">
    <source>
        <dbReference type="PROSITE" id="PS50860"/>
    </source>
</evidence>
<dbReference type="GO" id="GO:0008270">
    <property type="term" value="F:zinc ion binding"/>
    <property type="evidence" value="ECO:0007669"/>
    <property type="project" value="UniProtKB-UniRule"/>
</dbReference>
<dbReference type="Gene3D" id="3.30.980.10">
    <property type="entry name" value="Threonyl-trna Synthetase, Chain A, domain 2"/>
    <property type="match status" value="1"/>
</dbReference>
<dbReference type="PRINTS" id="PR00980">
    <property type="entry name" value="TRNASYNTHALA"/>
</dbReference>
<dbReference type="GO" id="GO:0000049">
    <property type="term" value="F:tRNA binding"/>
    <property type="evidence" value="ECO:0007669"/>
    <property type="project" value="UniProtKB-KW"/>
</dbReference>
<dbReference type="InterPro" id="IPR018164">
    <property type="entry name" value="Ala-tRNA-synth_IIc_N"/>
</dbReference>
<gene>
    <name evidence="9" type="primary">alaS</name>
    <name evidence="11" type="ORF">A2W45_00750</name>
</gene>
<dbReference type="GO" id="GO:0005524">
    <property type="term" value="F:ATP binding"/>
    <property type="evidence" value="ECO:0007669"/>
    <property type="project" value="UniProtKB-UniRule"/>
</dbReference>
<dbReference type="PANTHER" id="PTHR11777:SF9">
    <property type="entry name" value="ALANINE--TRNA LIGASE, CYTOPLASMIC"/>
    <property type="match status" value="1"/>
</dbReference>
<keyword evidence="2 9" id="KW-0820">tRNA-binding</keyword>
<proteinExistence type="inferred from homology"/>
<feature type="binding site" evidence="9">
    <location>
        <position position="470"/>
    </location>
    <ligand>
        <name>Zn(2+)</name>
        <dbReference type="ChEBI" id="CHEBI:29105"/>
    </ligand>
</feature>
<comment type="function">
    <text evidence="9">Catalyzes the attachment of alanine to tRNA(Ala) in a two-step reaction: alanine is first activated by ATP to form Ala-AMP and then transferred to the acceptor end of tRNA(Ala). Also edits incorrectly charged Ser-tRNA(Ala) and Gly-tRNA(Ala) via its editing domain.</text>
</comment>
<dbReference type="EMBL" id="MFBH01000043">
    <property type="protein sequence ID" value="OGD98665.1"/>
    <property type="molecule type" value="Genomic_DNA"/>
</dbReference>
<evidence type="ECO:0000256" key="5">
    <source>
        <dbReference type="ARBA" id="ARBA00022840"/>
    </source>
</evidence>
<dbReference type="FunFam" id="3.30.980.10:FF:000004">
    <property type="entry name" value="Alanine--tRNA ligase, cytoplasmic"/>
    <property type="match status" value="1"/>
</dbReference>
<keyword evidence="9" id="KW-0479">Metal-binding</keyword>
<evidence type="ECO:0000256" key="9">
    <source>
        <dbReference type="HAMAP-Rule" id="MF_00036"/>
    </source>
</evidence>
<dbReference type="GO" id="GO:0004813">
    <property type="term" value="F:alanine-tRNA ligase activity"/>
    <property type="evidence" value="ECO:0007669"/>
    <property type="project" value="UniProtKB-UniRule"/>
</dbReference>
<comment type="similarity">
    <text evidence="1 9">Belongs to the class-II aminoacyl-tRNA synthetase family.</text>
</comment>
<name>A0A1F5H3N8_9BACT</name>
<dbReference type="Pfam" id="PF07973">
    <property type="entry name" value="tRNA_SAD"/>
    <property type="match status" value="1"/>
</dbReference>
<evidence type="ECO:0000256" key="1">
    <source>
        <dbReference type="ARBA" id="ARBA00008226"/>
    </source>
</evidence>
<evidence type="ECO:0000256" key="8">
    <source>
        <dbReference type="ARBA" id="ARBA00023146"/>
    </source>
</evidence>
<evidence type="ECO:0000256" key="2">
    <source>
        <dbReference type="ARBA" id="ARBA00022555"/>
    </source>
</evidence>
<keyword evidence="9" id="KW-0862">Zinc</keyword>
<dbReference type="InterPro" id="IPR045864">
    <property type="entry name" value="aa-tRNA-synth_II/BPL/LPL"/>
</dbReference>
<dbReference type="SUPFAM" id="SSF101353">
    <property type="entry name" value="Putative anticodon-binding domain of alanyl-tRNA synthetase (AlaRS)"/>
    <property type="match status" value="1"/>
</dbReference>
<comment type="catalytic activity">
    <reaction evidence="9">
        <text>tRNA(Ala) + L-alanine + ATP = L-alanyl-tRNA(Ala) + AMP + diphosphate</text>
        <dbReference type="Rhea" id="RHEA:12540"/>
        <dbReference type="Rhea" id="RHEA-COMP:9657"/>
        <dbReference type="Rhea" id="RHEA-COMP:9923"/>
        <dbReference type="ChEBI" id="CHEBI:30616"/>
        <dbReference type="ChEBI" id="CHEBI:33019"/>
        <dbReference type="ChEBI" id="CHEBI:57972"/>
        <dbReference type="ChEBI" id="CHEBI:78442"/>
        <dbReference type="ChEBI" id="CHEBI:78497"/>
        <dbReference type="ChEBI" id="CHEBI:456215"/>
        <dbReference type="EC" id="6.1.1.7"/>
    </reaction>
</comment>
<dbReference type="GO" id="GO:0005829">
    <property type="term" value="C:cytosol"/>
    <property type="evidence" value="ECO:0007669"/>
    <property type="project" value="TreeGrafter"/>
</dbReference>
<keyword evidence="6 9" id="KW-0694">RNA-binding</keyword>
<dbReference type="CDD" id="cd00673">
    <property type="entry name" value="AlaRS_core"/>
    <property type="match status" value="1"/>
</dbReference>
<dbReference type="Gene3D" id="3.30.930.10">
    <property type="entry name" value="Bira Bifunctional Protein, Domain 2"/>
    <property type="match status" value="1"/>
</dbReference>
<keyword evidence="4 9" id="KW-0547">Nucleotide-binding</keyword>